<dbReference type="SUPFAM" id="SSF63825">
    <property type="entry name" value="YWTD domain"/>
    <property type="match status" value="1"/>
</dbReference>
<sequence>MAALLVALTPAVATAAQDEEVIVLPGATSAEGITTGRGTSFYAGDLFAGDIYRGDLRTGTAELFIDVPNGSRMAVGMTVDEAHNLLFVAGGFAGTAYVYDLDTGATAATYQLGTPGAALINDVTLTNKGAWFTDTANPRLYFVPVSPLGELGTQETLALSGPAADTSGQFNNNGIAATPDGRTLIVAHTGNGVLNAVDPTTGASATIAGVSVPSVDGILLEAGRLWAVENFLNTVVEVKLRPDLTSGTVVKTYTSPNFHVPATIAKHGNRLAVVNAKFDTGFPPTASQYEVVVFDR</sequence>
<evidence type="ECO:0000313" key="2">
    <source>
        <dbReference type="Proteomes" id="UP000272729"/>
    </source>
</evidence>
<reference evidence="1 2" key="1">
    <citation type="submission" date="2018-10" db="EMBL/GenBank/DDBJ databases">
        <title>Sequencing the genomes of 1000 actinobacteria strains.</title>
        <authorList>
            <person name="Klenk H.-P."/>
        </authorList>
    </citation>
    <scope>NUCLEOTIDE SEQUENCE [LARGE SCALE GENOMIC DNA]</scope>
    <source>
        <strain evidence="1 2">DSM 43911</strain>
    </source>
</reference>
<keyword evidence="2" id="KW-1185">Reference proteome</keyword>
<gene>
    <name evidence="1" type="ORF">DFJ66_1258</name>
</gene>
<dbReference type="Proteomes" id="UP000272729">
    <property type="component" value="Unassembled WGS sequence"/>
</dbReference>
<dbReference type="EMBL" id="RBXR01000001">
    <property type="protein sequence ID" value="RKT68077.1"/>
    <property type="molecule type" value="Genomic_DNA"/>
</dbReference>
<accession>A0A495X2G8</accession>
<dbReference type="AlphaFoldDB" id="A0A495X2G8"/>
<evidence type="ECO:0000313" key="1">
    <source>
        <dbReference type="EMBL" id="RKT68077.1"/>
    </source>
</evidence>
<dbReference type="InterPro" id="IPR015943">
    <property type="entry name" value="WD40/YVTN_repeat-like_dom_sf"/>
</dbReference>
<dbReference type="Gene3D" id="2.130.10.10">
    <property type="entry name" value="YVTN repeat-like/Quinoprotein amine dehydrogenase"/>
    <property type="match status" value="2"/>
</dbReference>
<name>A0A495X2G8_9PSEU</name>
<protein>
    <submittedName>
        <fullName evidence="1">Sugar lactone lactonase YvrE</fullName>
    </submittedName>
</protein>
<comment type="caution">
    <text evidence="1">The sequence shown here is derived from an EMBL/GenBank/DDBJ whole genome shotgun (WGS) entry which is preliminary data.</text>
</comment>
<organism evidence="1 2">
    <name type="scientific">Saccharothrix variisporea</name>
    <dbReference type="NCBI Taxonomy" id="543527"/>
    <lineage>
        <taxon>Bacteria</taxon>
        <taxon>Bacillati</taxon>
        <taxon>Actinomycetota</taxon>
        <taxon>Actinomycetes</taxon>
        <taxon>Pseudonocardiales</taxon>
        <taxon>Pseudonocardiaceae</taxon>
        <taxon>Saccharothrix</taxon>
    </lineage>
</organism>
<proteinExistence type="predicted"/>